<name>A0ABQ8YV34_9EUKA</name>
<dbReference type="Proteomes" id="UP001150062">
    <property type="component" value="Unassembled WGS sequence"/>
</dbReference>
<reference evidence="1" key="1">
    <citation type="submission" date="2022-08" db="EMBL/GenBank/DDBJ databases">
        <title>Novel sulfate-reducing endosymbionts in the free-living metamonad Anaeramoeba.</title>
        <authorList>
            <person name="Jerlstrom-Hultqvist J."/>
            <person name="Cepicka I."/>
            <person name="Gallot-Lavallee L."/>
            <person name="Salas-Leiva D."/>
            <person name="Curtis B.A."/>
            <person name="Zahonova K."/>
            <person name="Pipaliya S."/>
            <person name="Dacks J."/>
            <person name="Roger A.J."/>
        </authorList>
    </citation>
    <scope>NUCLEOTIDE SEQUENCE</scope>
    <source>
        <strain evidence="1">Schooner1</strain>
    </source>
</reference>
<proteinExistence type="predicted"/>
<dbReference type="EMBL" id="JAOAOG010000112">
    <property type="protein sequence ID" value="KAJ6248468.1"/>
    <property type="molecule type" value="Genomic_DNA"/>
</dbReference>
<keyword evidence="2" id="KW-1185">Reference proteome</keyword>
<evidence type="ECO:0000313" key="2">
    <source>
        <dbReference type="Proteomes" id="UP001150062"/>
    </source>
</evidence>
<organism evidence="1 2">
    <name type="scientific">Anaeramoeba flamelloides</name>
    <dbReference type="NCBI Taxonomy" id="1746091"/>
    <lineage>
        <taxon>Eukaryota</taxon>
        <taxon>Metamonada</taxon>
        <taxon>Anaeramoebidae</taxon>
        <taxon>Anaeramoeba</taxon>
    </lineage>
</organism>
<accession>A0ABQ8YV34</accession>
<gene>
    <name evidence="1" type="ORF">M0813_17595</name>
</gene>
<evidence type="ECO:0000313" key="1">
    <source>
        <dbReference type="EMBL" id="KAJ6248468.1"/>
    </source>
</evidence>
<sequence length="102" mass="11772">MSAIRDTKNGEVTIFLDGAKKWEKKIAVLKSNMFALFDIREMNLSFPTHLFLIDQNWRIVLSQPSDYKKKNAIVLSYRGPEKMRIGLATDSNGTIQRLDRLL</sequence>
<protein>
    <submittedName>
        <fullName evidence="1">Uncharacterized protein</fullName>
    </submittedName>
</protein>
<comment type="caution">
    <text evidence="1">The sequence shown here is derived from an EMBL/GenBank/DDBJ whole genome shotgun (WGS) entry which is preliminary data.</text>
</comment>